<comment type="pathway">
    <text evidence="4">Lipid metabolism; malonyl-CoA biosynthesis; malonyl-CoA from acetyl-CoA: step 1/1.</text>
</comment>
<gene>
    <name evidence="4" type="primary">accD</name>
    <name evidence="6" type="ORF">GEMMAAP_09460</name>
</gene>
<evidence type="ECO:0000313" key="6">
    <source>
        <dbReference type="EMBL" id="AMW04993.1"/>
    </source>
</evidence>
<dbReference type="NCBIfam" id="TIGR00515">
    <property type="entry name" value="accD"/>
    <property type="match status" value="1"/>
</dbReference>
<dbReference type="UniPathway" id="UPA00655">
    <property type="reaction ID" value="UER00711"/>
</dbReference>
<keyword evidence="4" id="KW-0443">Lipid metabolism</keyword>
<keyword evidence="4" id="KW-0067">ATP-binding</keyword>
<comment type="catalytic activity">
    <reaction evidence="4">
        <text>N(6)-carboxybiotinyl-L-lysyl-[protein] + acetyl-CoA = N(6)-biotinyl-L-lysyl-[protein] + malonyl-CoA</text>
        <dbReference type="Rhea" id="RHEA:54728"/>
        <dbReference type="Rhea" id="RHEA-COMP:10505"/>
        <dbReference type="Rhea" id="RHEA-COMP:10506"/>
        <dbReference type="ChEBI" id="CHEBI:57288"/>
        <dbReference type="ChEBI" id="CHEBI:57384"/>
        <dbReference type="ChEBI" id="CHEBI:83144"/>
        <dbReference type="ChEBI" id="CHEBI:83145"/>
        <dbReference type="EC" id="2.1.3.15"/>
    </reaction>
</comment>
<keyword evidence="4" id="KW-0547">Nucleotide-binding</keyword>
<comment type="subcellular location">
    <subcellularLocation>
        <location evidence="4">Cytoplasm</location>
    </subcellularLocation>
</comment>
<keyword evidence="3 4" id="KW-0275">Fatty acid biosynthesis</keyword>
<keyword evidence="4" id="KW-0963">Cytoplasm</keyword>
<evidence type="ECO:0000256" key="2">
    <source>
        <dbReference type="ARBA" id="ARBA00022832"/>
    </source>
</evidence>
<keyword evidence="1 4" id="KW-0808">Transferase</keyword>
<dbReference type="HAMAP" id="MF_01395">
    <property type="entry name" value="AcetylCoA_CT_beta"/>
    <property type="match status" value="1"/>
</dbReference>
<organism evidence="6 7">
    <name type="scientific">Gemmatimonas phototrophica</name>
    <dbReference type="NCBI Taxonomy" id="1379270"/>
    <lineage>
        <taxon>Bacteria</taxon>
        <taxon>Pseudomonadati</taxon>
        <taxon>Gemmatimonadota</taxon>
        <taxon>Gemmatimonadia</taxon>
        <taxon>Gemmatimonadales</taxon>
        <taxon>Gemmatimonadaceae</taxon>
        <taxon>Gemmatimonas</taxon>
    </lineage>
</organism>
<dbReference type="RefSeq" id="WP_026850738.1">
    <property type="nucleotide sequence ID" value="NZ_CP011454.1"/>
</dbReference>
<dbReference type="EMBL" id="CP011454">
    <property type="protein sequence ID" value="AMW04993.1"/>
    <property type="molecule type" value="Genomic_DNA"/>
</dbReference>
<dbReference type="GO" id="GO:0003989">
    <property type="term" value="F:acetyl-CoA carboxylase activity"/>
    <property type="evidence" value="ECO:0007669"/>
    <property type="project" value="InterPro"/>
</dbReference>
<dbReference type="Pfam" id="PF01039">
    <property type="entry name" value="Carboxyl_trans"/>
    <property type="match status" value="1"/>
</dbReference>
<dbReference type="OrthoDB" id="9772975at2"/>
<evidence type="ECO:0000256" key="1">
    <source>
        <dbReference type="ARBA" id="ARBA00022679"/>
    </source>
</evidence>
<dbReference type="GO" id="GO:0005524">
    <property type="term" value="F:ATP binding"/>
    <property type="evidence" value="ECO:0007669"/>
    <property type="project" value="UniProtKB-KW"/>
</dbReference>
<proteinExistence type="inferred from homology"/>
<keyword evidence="7" id="KW-1185">Reference proteome</keyword>
<accession>A0A143BK61</accession>
<dbReference type="GO" id="GO:0008270">
    <property type="term" value="F:zinc ion binding"/>
    <property type="evidence" value="ECO:0007669"/>
    <property type="project" value="UniProtKB-UniRule"/>
</dbReference>
<comment type="function">
    <text evidence="4">Component of the acetyl coenzyme A carboxylase (ACC) complex. Biotin carboxylase (BC) catalyzes the carboxylation of biotin on its carrier protein (BCCP) and then the CO(2) group is transferred by the transcarboxylase to acetyl-CoA to form malonyl-CoA.</text>
</comment>
<evidence type="ECO:0000313" key="7">
    <source>
        <dbReference type="Proteomes" id="UP000076404"/>
    </source>
</evidence>
<dbReference type="GO" id="GO:0009317">
    <property type="term" value="C:acetyl-CoA carboxylase complex"/>
    <property type="evidence" value="ECO:0007669"/>
    <property type="project" value="InterPro"/>
</dbReference>
<comment type="subunit">
    <text evidence="4">Acetyl-CoA carboxylase is a heterohexamer composed of biotin carboxyl carrier protein (AccB), biotin carboxylase (AccC) and two subunits each of ACCase subunit alpha (AccA) and ACCase subunit beta (AccD).</text>
</comment>
<dbReference type="PANTHER" id="PTHR42995">
    <property type="entry name" value="ACETYL-COENZYME A CARBOXYLASE CARBOXYL TRANSFERASE SUBUNIT BETA, CHLOROPLASTIC"/>
    <property type="match status" value="1"/>
</dbReference>
<dbReference type="InterPro" id="IPR034733">
    <property type="entry name" value="AcCoA_carboxyl_beta"/>
</dbReference>
<dbReference type="InterPro" id="IPR029045">
    <property type="entry name" value="ClpP/crotonase-like_dom_sf"/>
</dbReference>
<dbReference type="GO" id="GO:0016743">
    <property type="term" value="F:carboxyl- or carbamoyltransferase activity"/>
    <property type="evidence" value="ECO:0007669"/>
    <property type="project" value="UniProtKB-UniRule"/>
</dbReference>
<feature type="zinc finger region" description="C4-type" evidence="4">
    <location>
        <begin position="28"/>
        <end position="50"/>
    </location>
</feature>
<keyword evidence="2 4" id="KW-0276">Fatty acid metabolism</keyword>
<feature type="binding site" evidence="4">
    <location>
        <position position="28"/>
    </location>
    <ligand>
        <name>Zn(2+)</name>
        <dbReference type="ChEBI" id="CHEBI:29105"/>
    </ligand>
</feature>
<comment type="similarity">
    <text evidence="4">Belongs to the AccD/PCCB family.</text>
</comment>
<keyword evidence="4" id="KW-0863">Zinc-finger</keyword>
<reference evidence="6 7" key="1">
    <citation type="journal article" date="2014" name="Proc. Natl. Acad. Sci. U.S.A.">
        <title>Functional type 2 photosynthetic reaction centers found in the rare bacterial phylum Gemmatimonadetes.</title>
        <authorList>
            <person name="Zeng Y."/>
            <person name="Feng F."/>
            <person name="Medova H."/>
            <person name="Dean J."/>
            <person name="Koblizek M."/>
        </authorList>
    </citation>
    <scope>NUCLEOTIDE SEQUENCE [LARGE SCALE GENOMIC DNA]</scope>
    <source>
        <strain evidence="6 7">AP64</strain>
    </source>
</reference>
<dbReference type="Gene3D" id="3.90.226.10">
    <property type="entry name" value="2-enoyl-CoA Hydratase, Chain A, domain 1"/>
    <property type="match status" value="1"/>
</dbReference>
<evidence type="ECO:0000256" key="3">
    <source>
        <dbReference type="ARBA" id="ARBA00023160"/>
    </source>
</evidence>
<keyword evidence="4" id="KW-0862">Zinc</keyword>
<dbReference type="InterPro" id="IPR000438">
    <property type="entry name" value="Acetyl_CoA_COase_Trfase_b_su"/>
</dbReference>
<dbReference type="KEGG" id="gph:GEMMAAP_09460"/>
<keyword evidence="4" id="KW-0479">Metal-binding</keyword>
<feature type="binding site" evidence="4">
    <location>
        <position position="47"/>
    </location>
    <ligand>
        <name>Zn(2+)</name>
        <dbReference type="ChEBI" id="CHEBI:29105"/>
    </ligand>
</feature>
<dbReference type="GO" id="GO:0006633">
    <property type="term" value="P:fatty acid biosynthetic process"/>
    <property type="evidence" value="ECO:0007669"/>
    <property type="project" value="UniProtKB-KW"/>
</dbReference>
<dbReference type="STRING" id="1379270.GEMMAAP_09460"/>
<name>A0A143BK61_9BACT</name>
<dbReference type="AlphaFoldDB" id="A0A143BK61"/>
<dbReference type="EC" id="2.1.3.15" evidence="4"/>
<reference evidence="6 7" key="2">
    <citation type="journal article" date="2016" name="Environ. Microbiol. Rep.">
        <title>Metagenomic evidence for the presence of phototrophic Gemmatimonadetes bacteria in diverse environments.</title>
        <authorList>
            <person name="Zeng Y."/>
            <person name="Baumbach J."/>
            <person name="Barbosa E.G."/>
            <person name="Azevedo V."/>
            <person name="Zhang C."/>
            <person name="Koblizek M."/>
        </authorList>
    </citation>
    <scope>NUCLEOTIDE SEQUENCE [LARGE SCALE GENOMIC DNA]</scope>
    <source>
        <strain evidence="6 7">AP64</strain>
    </source>
</reference>
<feature type="binding site" evidence="4">
    <location>
        <position position="31"/>
    </location>
    <ligand>
        <name>Zn(2+)</name>
        <dbReference type="ChEBI" id="CHEBI:29105"/>
    </ligand>
</feature>
<evidence type="ECO:0000256" key="4">
    <source>
        <dbReference type="HAMAP-Rule" id="MF_01395"/>
    </source>
</evidence>
<feature type="domain" description="CoA carboxyltransferase N-terminal" evidence="5">
    <location>
        <begin position="24"/>
        <end position="289"/>
    </location>
</feature>
<dbReference type="eggNOG" id="COG0777">
    <property type="taxonomic scope" value="Bacteria"/>
</dbReference>
<dbReference type="Proteomes" id="UP000076404">
    <property type="component" value="Chromosome"/>
</dbReference>
<feature type="binding site" evidence="4">
    <location>
        <position position="50"/>
    </location>
    <ligand>
        <name>Zn(2+)</name>
        <dbReference type="ChEBI" id="CHEBI:29105"/>
    </ligand>
</feature>
<comment type="cofactor">
    <cofactor evidence="4">
        <name>Zn(2+)</name>
        <dbReference type="ChEBI" id="CHEBI:29105"/>
    </cofactor>
    <text evidence="4">Binds 1 zinc ion per subunit.</text>
</comment>
<dbReference type="PROSITE" id="PS50980">
    <property type="entry name" value="COA_CT_NTER"/>
    <property type="match status" value="1"/>
</dbReference>
<sequence>MAWFRKERKPRQPRRERLEIPPDTWEKCEACGHTDIRDKFLRNLNVCPACDFHRRMRAWDYAGSLIDEGTLNEIGGELRSVDPLGFPDYPARLKRALANAGDSDAILTVVGQLEGMPVGIGVMDFAFMGGSMGSVVGEKIARLGQRSLEKKHPLVIVSQSGGARMQEGILSLMQMAKASAVLSQLAERRIPYISVLTNPTTGGVSASYAMLGDAILAEPGAVIGFAGPRVIKQTLGQDLPEGFQTAEFLLEKGMVDRVVHRKEMRATLSRLLRHMTGRPSAAGYDQQES</sequence>
<evidence type="ECO:0000259" key="5">
    <source>
        <dbReference type="PROSITE" id="PS50980"/>
    </source>
</evidence>
<dbReference type="GO" id="GO:2001295">
    <property type="term" value="P:malonyl-CoA biosynthetic process"/>
    <property type="evidence" value="ECO:0007669"/>
    <property type="project" value="UniProtKB-UniRule"/>
</dbReference>
<dbReference type="InterPro" id="IPR011762">
    <property type="entry name" value="COA_CT_N"/>
</dbReference>
<protein>
    <recommendedName>
        <fullName evidence="4">Acetyl-coenzyme A carboxylase carboxyl transferase subunit beta</fullName>
        <shortName evidence="4">ACCase subunit beta</shortName>
        <shortName evidence="4">Acetyl-CoA carboxylase carboxyltransferase subunit beta</shortName>
        <ecNumber evidence="4">2.1.3.15</ecNumber>
    </recommendedName>
</protein>
<keyword evidence="4" id="KW-0444">Lipid biosynthesis</keyword>
<dbReference type="SUPFAM" id="SSF52096">
    <property type="entry name" value="ClpP/crotonase"/>
    <property type="match status" value="1"/>
</dbReference>
<dbReference type="PANTHER" id="PTHR42995:SF5">
    <property type="entry name" value="ACETYL-COENZYME A CARBOXYLASE CARBOXYL TRANSFERASE SUBUNIT BETA, CHLOROPLASTIC"/>
    <property type="match status" value="1"/>
</dbReference>
<dbReference type="PRINTS" id="PR01070">
    <property type="entry name" value="ACCCTRFRASEB"/>
</dbReference>